<dbReference type="PANTHER" id="PTHR43861:SF1">
    <property type="entry name" value="TRANS-ACONITATE 2-METHYLTRANSFERASE"/>
    <property type="match status" value="1"/>
</dbReference>
<dbReference type="Pfam" id="PF13649">
    <property type="entry name" value="Methyltransf_25"/>
    <property type="match status" value="1"/>
</dbReference>
<evidence type="ECO:0000256" key="2">
    <source>
        <dbReference type="ARBA" id="ARBA00022679"/>
    </source>
</evidence>
<proteinExistence type="predicted"/>
<keyword evidence="2" id="KW-0808">Transferase</keyword>
<dbReference type="PANTHER" id="PTHR43861">
    <property type="entry name" value="TRANS-ACONITATE 2-METHYLTRANSFERASE-RELATED"/>
    <property type="match status" value="1"/>
</dbReference>
<reference evidence="5" key="1">
    <citation type="journal article" date="2019" name="Int. J. Syst. Evol. Microbiol.">
        <title>The Global Catalogue of Microorganisms (GCM) 10K type strain sequencing project: providing services to taxonomists for standard genome sequencing and annotation.</title>
        <authorList>
            <consortium name="The Broad Institute Genomics Platform"/>
            <consortium name="The Broad Institute Genome Sequencing Center for Infectious Disease"/>
            <person name="Wu L."/>
            <person name="Ma J."/>
        </authorList>
    </citation>
    <scope>NUCLEOTIDE SEQUENCE [LARGE SCALE GENOMIC DNA]</scope>
    <source>
        <strain evidence="5">JCM 17695</strain>
    </source>
</reference>
<dbReference type="InterPro" id="IPR029063">
    <property type="entry name" value="SAM-dependent_MTases_sf"/>
</dbReference>
<dbReference type="Gene3D" id="3.40.50.150">
    <property type="entry name" value="Vaccinia Virus protein VP39"/>
    <property type="match status" value="1"/>
</dbReference>
<protein>
    <submittedName>
        <fullName evidence="4">Class I SAM-dependent methyltransferase</fullName>
    </submittedName>
</protein>
<dbReference type="SUPFAM" id="SSF53335">
    <property type="entry name" value="S-adenosyl-L-methionine-dependent methyltransferases"/>
    <property type="match status" value="1"/>
</dbReference>
<evidence type="ECO:0000259" key="3">
    <source>
        <dbReference type="Pfam" id="PF13649"/>
    </source>
</evidence>
<dbReference type="GO" id="GO:0032259">
    <property type="term" value="P:methylation"/>
    <property type="evidence" value="ECO:0007669"/>
    <property type="project" value="UniProtKB-KW"/>
</dbReference>
<comment type="caution">
    <text evidence="4">The sequence shown here is derived from an EMBL/GenBank/DDBJ whole genome shotgun (WGS) entry which is preliminary data.</text>
</comment>
<dbReference type="Proteomes" id="UP001596512">
    <property type="component" value="Unassembled WGS sequence"/>
</dbReference>
<keyword evidence="1 4" id="KW-0489">Methyltransferase</keyword>
<keyword evidence="5" id="KW-1185">Reference proteome</keyword>
<evidence type="ECO:0000313" key="4">
    <source>
        <dbReference type="EMBL" id="MFC7613331.1"/>
    </source>
</evidence>
<evidence type="ECO:0000256" key="1">
    <source>
        <dbReference type="ARBA" id="ARBA00022603"/>
    </source>
</evidence>
<dbReference type="CDD" id="cd02440">
    <property type="entry name" value="AdoMet_MTases"/>
    <property type="match status" value="1"/>
</dbReference>
<dbReference type="InterPro" id="IPR041698">
    <property type="entry name" value="Methyltransf_25"/>
</dbReference>
<sequence length="238" mass="25606">MDNSVNANWQNYWSDLPREQGLPVWDSAGEITATAQLPLFEPYFGTERAVLDVGCGNGTQTAALARHFPRVIGADFAESAIEHARQLNSGTSATFRHFDLTDADAAAALHDEFGDLNVYMRGVLHQMPDEDRPKAAAALSVLLGESGHVFDVELSPTAGLAMKTALGQSPDAVPKLQRVFKYGLTPAAWEEGKLEAVLDGAGVEVVVTGEVPLHGTDTMPDGTPLHLPMVYVVGRNRR</sequence>
<dbReference type="GO" id="GO:0008168">
    <property type="term" value="F:methyltransferase activity"/>
    <property type="evidence" value="ECO:0007669"/>
    <property type="project" value="UniProtKB-KW"/>
</dbReference>
<name>A0ABW2TIS9_9PSEU</name>
<gene>
    <name evidence="4" type="ORF">ACFQV2_06610</name>
</gene>
<accession>A0ABW2TIS9</accession>
<dbReference type="EMBL" id="JBHTEY010000004">
    <property type="protein sequence ID" value="MFC7613331.1"/>
    <property type="molecule type" value="Genomic_DNA"/>
</dbReference>
<feature type="domain" description="Methyltransferase" evidence="3">
    <location>
        <begin position="50"/>
        <end position="146"/>
    </location>
</feature>
<evidence type="ECO:0000313" key="5">
    <source>
        <dbReference type="Proteomes" id="UP001596512"/>
    </source>
</evidence>
<organism evidence="4 5">
    <name type="scientific">Actinokineospora soli</name>
    <dbReference type="NCBI Taxonomy" id="1048753"/>
    <lineage>
        <taxon>Bacteria</taxon>
        <taxon>Bacillati</taxon>
        <taxon>Actinomycetota</taxon>
        <taxon>Actinomycetes</taxon>
        <taxon>Pseudonocardiales</taxon>
        <taxon>Pseudonocardiaceae</taxon>
        <taxon>Actinokineospora</taxon>
    </lineage>
</organism>